<gene>
    <name evidence="2" type="ORF">LTR09_005881</name>
</gene>
<evidence type="ECO:0000313" key="3">
    <source>
        <dbReference type="Proteomes" id="UP001271007"/>
    </source>
</evidence>
<dbReference type="AlphaFoldDB" id="A0AAJ0GC38"/>
<keyword evidence="3" id="KW-1185">Reference proteome</keyword>
<comment type="caution">
    <text evidence="2">The sequence shown here is derived from an EMBL/GenBank/DDBJ whole genome shotgun (WGS) entry which is preliminary data.</text>
</comment>
<feature type="region of interest" description="Disordered" evidence="1">
    <location>
        <begin position="123"/>
        <end position="149"/>
    </location>
</feature>
<sequence>MEVKQELQSKRPKFSMKCLGYFILEQLLFYDLSDTARTQATHYLVNLHLEASKQSQCTKFSIVPMVKALKNQALRGGCDPDRDPAQQSGRITLDAWETKNYKFELHMVPKVASGVGAVETDTAASTEATKTSQVQEASTTSRTNGTIKASKNNGVVKASLKNSKRKRKRKAGGHLAKIALPRGRQDGRVPRATAVVRSIE</sequence>
<protein>
    <submittedName>
        <fullName evidence="2">Uncharacterized protein</fullName>
    </submittedName>
</protein>
<evidence type="ECO:0000313" key="2">
    <source>
        <dbReference type="EMBL" id="KAK3053255.1"/>
    </source>
</evidence>
<organism evidence="2 3">
    <name type="scientific">Extremus antarcticus</name>
    <dbReference type="NCBI Taxonomy" id="702011"/>
    <lineage>
        <taxon>Eukaryota</taxon>
        <taxon>Fungi</taxon>
        <taxon>Dikarya</taxon>
        <taxon>Ascomycota</taxon>
        <taxon>Pezizomycotina</taxon>
        <taxon>Dothideomycetes</taxon>
        <taxon>Dothideomycetidae</taxon>
        <taxon>Mycosphaerellales</taxon>
        <taxon>Extremaceae</taxon>
        <taxon>Extremus</taxon>
    </lineage>
</organism>
<name>A0AAJ0GC38_9PEZI</name>
<evidence type="ECO:0000256" key="1">
    <source>
        <dbReference type="SAM" id="MobiDB-lite"/>
    </source>
</evidence>
<reference evidence="2" key="1">
    <citation type="submission" date="2023-04" db="EMBL/GenBank/DDBJ databases">
        <title>Black Yeasts Isolated from many extreme environments.</title>
        <authorList>
            <person name="Coleine C."/>
            <person name="Stajich J.E."/>
            <person name="Selbmann L."/>
        </authorList>
    </citation>
    <scope>NUCLEOTIDE SEQUENCE</scope>
    <source>
        <strain evidence="2">CCFEE 5312</strain>
    </source>
</reference>
<dbReference type="EMBL" id="JAWDJX010000017">
    <property type="protein sequence ID" value="KAK3053255.1"/>
    <property type="molecule type" value="Genomic_DNA"/>
</dbReference>
<dbReference type="Proteomes" id="UP001271007">
    <property type="component" value="Unassembled WGS sequence"/>
</dbReference>
<accession>A0AAJ0GC38</accession>
<proteinExistence type="predicted"/>